<dbReference type="AlphaFoldDB" id="A0AAV1AUV2"/>
<dbReference type="PANTHER" id="PTHR31458:SF16">
    <property type="entry name" value="BURP DOMAIN-CONTAINING PROTEIN"/>
    <property type="match status" value="1"/>
</dbReference>
<dbReference type="PANTHER" id="PTHR31458">
    <property type="entry name" value="POLYGALACTURONASE 1 BETA-LIKE PROTEIN 2"/>
    <property type="match status" value="1"/>
</dbReference>
<feature type="chain" id="PRO_5043370599" description="BURP domain-containing protein" evidence="7">
    <location>
        <begin position="21"/>
        <end position="401"/>
    </location>
</feature>
<sequence length="401" mass="45723">MRTFLIFIFSVIFLFTTLFAQTTSVDRAQKLSFNFKISNLSKETTLNTPELCFKAHLFCSSYEEVGPLGGYQRFRQYRSEDKSKEVGPLGGYQRFRQYRGEDKLKEVGLLGGYQRFRQYRSEEKSKEVGPLGGYQRFRQYRSEDKSKEVGPLGGYQRFRQYRSEDKSKEVGPLGGYQRFRQYRSEDKFVEPGVFFREKSLKRGTVMLIPDITDKLPPREFLPSSIFSPAASSKVQQVFNVFKNNPKMKKMMRMAMNDCESPASEGEVKKCVVTVEDMVEFVKSVLGENISVKTTANVNGSGKKILLDRVELITSGSVVSCHQSLFPSIMYQCHHVPTVRLYKSQMLDLASKTVINTGIAICHVNTTAWAPTHSAFHLLGPGPGKIEVCHWIYENDLAWIVG</sequence>
<keyword evidence="3" id="KW-0964">Secreted</keyword>
<dbReference type="SMART" id="SM01045">
    <property type="entry name" value="BURP"/>
    <property type="match status" value="1"/>
</dbReference>
<reference evidence="9 10" key="1">
    <citation type="submission" date="2023-01" db="EMBL/GenBank/DDBJ databases">
        <authorList>
            <person name="Kreplak J."/>
        </authorList>
    </citation>
    <scope>NUCLEOTIDE SEQUENCE [LARGE SCALE GENOMIC DNA]</scope>
</reference>
<accession>A0AAV1AUV2</accession>
<keyword evidence="10" id="KW-1185">Reference proteome</keyword>
<keyword evidence="6" id="KW-0325">Glycoprotein</keyword>
<feature type="domain" description="BURP" evidence="8">
    <location>
        <begin position="194"/>
        <end position="401"/>
    </location>
</feature>
<keyword evidence="3" id="KW-0134">Cell wall</keyword>
<evidence type="ECO:0000256" key="2">
    <source>
        <dbReference type="ARBA" id="ARBA00004271"/>
    </source>
</evidence>
<dbReference type="EMBL" id="OX451740">
    <property type="protein sequence ID" value="CAI8612879.1"/>
    <property type="molecule type" value="Genomic_DNA"/>
</dbReference>
<evidence type="ECO:0000256" key="6">
    <source>
        <dbReference type="ARBA" id="ARBA00023180"/>
    </source>
</evidence>
<keyword evidence="5 7" id="KW-0732">Signal</keyword>
<evidence type="ECO:0000256" key="1">
    <source>
        <dbReference type="ARBA" id="ARBA00004191"/>
    </source>
</evidence>
<evidence type="ECO:0000313" key="9">
    <source>
        <dbReference type="EMBL" id="CAI8612879.1"/>
    </source>
</evidence>
<evidence type="ECO:0000256" key="5">
    <source>
        <dbReference type="ARBA" id="ARBA00022729"/>
    </source>
</evidence>
<evidence type="ECO:0000256" key="7">
    <source>
        <dbReference type="SAM" id="SignalP"/>
    </source>
</evidence>
<dbReference type="Pfam" id="PF03181">
    <property type="entry name" value="BURP"/>
    <property type="match status" value="1"/>
</dbReference>
<dbReference type="Proteomes" id="UP001157006">
    <property type="component" value="Chromosome 5"/>
</dbReference>
<proteinExistence type="predicted"/>
<gene>
    <name evidence="9" type="ORF">VFH_V055280</name>
</gene>
<dbReference type="PROSITE" id="PS51277">
    <property type="entry name" value="BURP"/>
    <property type="match status" value="1"/>
</dbReference>
<keyword evidence="4" id="KW-0052">Apoplast</keyword>
<comment type="subcellular location">
    <subcellularLocation>
        <location evidence="1">Secreted</location>
        <location evidence="1">Cell wall</location>
    </subcellularLocation>
    <subcellularLocation>
        <location evidence="2">Secreted</location>
        <location evidence="2">Extracellular space</location>
        <location evidence="2">Apoplast</location>
    </subcellularLocation>
</comment>
<evidence type="ECO:0000256" key="3">
    <source>
        <dbReference type="ARBA" id="ARBA00022512"/>
    </source>
</evidence>
<protein>
    <recommendedName>
        <fullName evidence="8">BURP domain-containing protein</fullName>
    </recommendedName>
</protein>
<evidence type="ECO:0000313" key="10">
    <source>
        <dbReference type="Proteomes" id="UP001157006"/>
    </source>
</evidence>
<evidence type="ECO:0000256" key="4">
    <source>
        <dbReference type="ARBA" id="ARBA00022523"/>
    </source>
</evidence>
<dbReference type="InterPro" id="IPR051897">
    <property type="entry name" value="PG-associated_BURP"/>
</dbReference>
<dbReference type="InterPro" id="IPR004873">
    <property type="entry name" value="BURP_dom"/>
</dbReference>
<feature type="signal peptide" evidence="7">
    <location>
        <begin position="1"/>
        <end position="20"/>
    </location>
</feature>
<name>A0AAV1AUV2_VICFA</name>
<evidence type="ECO:0000259" key="8">
    <source>
        <dbReference type="PROSITE" id="PS51277"/>
    </source>
</evidence>
<organism evidence="9 10">
    <name type="scientific">Vicia faba</name>
    <name type="common">Broad bean</name>
    <name type="synonym">Faba vulgaris</name>
    <dbReference type="NCBI Taxonomy" id="3906"/>
    <lineage>
        <taxon>Eukaryota</taxon>
        <taxon>Viridiplantae</taxon>
        <taxon>Streptophyta</taxon>
        <taxon>Embryophyta</taxon>
        <taxon>Tracheophyta</taxon>
        <taxon>Spermatophyta</taxon>
        <taxon>Magnoliopsida</taxon>
        <taxon>eudicotyledons</taxon>
        <taxon>Gunneridae</taxon>
        <taxon>Pentapetalae</taxon>
        <taxon>rosids</taxon>
        <taxon>fabids</taxon>
        <taxon>Fabales</taxon>
        <taxon>Fabaceae</taxon>
        <taxon>Papilionoideae</taxon>
        <taxon>50 kb inversion clade</taxon>
        <taxon>NPAAA clade</taxon>
        <taxon>Hologalegina</taxon>
        <taxon>IRL clade</taxon>
        <taxon>Fabeae</taxon>
        <taxon>Vicia</taxon>
    </lineage>
</organism>
<dbReference type="GO" id="GO:0048046">
    <property type="term" value="C:apoplast"/>
    <property type="evidence" value="ECO:0007669"/>
    <property type="project" value="UniProtKB-SubCell"/>
</dbReference>